<feature type="transmembrane region" description="Helical" evidence="1">
    <location>
        <begin position="115"/>
        <end position="132"/>
    </location>
</feature>
<evidence type="ECO:0000313" key="4">
    <source>
        <dbReference type="Proteomes" id="UP000321103"/>
    </source>
</evidence>
<name>A0A512IGX1_9MICC</name>
<proteinExistence type="predicted"/>
<comment type="caution">
    <text evidence="3">The sequence shown here is derived from an EMBL/GenBank/DDBJ whole genome shotgun (WGS) entry which is preliminary data.</text>
</comment>
<evidence type="ECO:0000313" key="3">
    <source>
        <dbReference type="EMBL" id="GEO96956.1"/>
    </source>
</evidence>
<dbReference type="Pfam" id="PF23636">
    <property type="entry name" value="DUF7144"/>
    <property type="match status" value="1"/>
</dbReference>
<feature type="transmembrane region" description="Helical" evidence="1">
    <location>
        <begin position="66"/>
        <end position="84"/>
    </location>
</feature>
<keyword evidence="1" id="KW-1133">Transmembrane helix</keyword>
<dbReference type="Proteomes" id="UP000321103">
    <property type="component" value="Unassembled WGS sequence"/>
</dbReference>
<dbReference type="RefSeq" id="WP_198161390.1">
    <property type="nucleotide sequence ID" value="NZ_BJZS01000101.1"/>
</dbReference>
<dbReference type="InterPro" id="IPR055568">
    <property type="entry name" value="DUF7144"/>
</dbReference>
<reference evidence="3 4" key="1">
    <citation type="submission" date="2019-07" db="EMBL/GenBank/DDBJ databases">
        <title>Whole genome shotgun sequence of Kocuria turfanensis NBRC 107627.</title>
        <authorList>
            <person name="Hosoyama A."/>
            <person name="Uohara A."/>
            <person name="Ohji S."/>
            <person name="Ichikawa N."/>
        </authorList>
    </citation>
    <scope>NUCLEOTIDE SEQUENCE [LARGE SCALE GENOMIC DNA]</scope>
    <source>
        <strain evidence="3 4">NBRC 107627</strain>
    </source>
</reference>
<dbReference type="EMBL" id="BJZS01000101">
    <property type="protein sequence ID" value="GEO96956.1"/>
    <property type="molecule type" value="Genomic_DNA"/>
</dbReference>
<gene>
    <name evidence="3" type="ORF">KTU01_30790</name>
</gene>
<evidence type="ECO:0000256" key="1">
    <source>
        <dbReference type="SAM" id="Phobius"/>
    </source>
</evidence>
<keyword evidence="4" id="KW-1185">Reference proteome</keyword>
<feature type="transmembrane region" description="Helical" evidence="1">
    <location>
        <begin position="20"/>
        <end position="46"/>
    </location>
</feature>
<dbReference type="AlphaFoldDB" id="A0A512IGX1"/>
<accession>A0A512IGX1</accession>
<keyword evidence="1" id="KW-0812">Transmembrane</keyword>
<protein>
    <recommendedName>
        <fullName evidence="2">DUF7144 domain-containing protein</fullName>
    </recommendedName>
</protein>
<sequence length="141" mass="15491">MATTTFDRDTGRQDHSGGAVVGTAAAGIFMVLVGLLHVFQGLVALFNDEFYVYGEEYIFTFDMTGWGLTHLIAGVVLAVTGFALIQGALWAHTLAVVLAGLSIVVSFLWMPFYPLWNIVVIAFDAFVIWAVTTRRRELTRS</sequence>
<evidence type="ECO:0000259" key="2">
    <source>
        <dbReference type="Pfam" id="PF23636"/>
    </source>
</evidence>
<feature type="domain" description="DUF7144" evidence="2">
    <location>
        <begin position="23"/>
        <end position="136"/>
    </location>
</feature>
<dbReference type="STRING" id="388357.GCA_001580365_01864"/>
<keyword evidence="1" id="KW-0472">Membrane</keyword>
<organism evidence="3 4">
    <name type="scientific">Kocuria turfanensis</name>
    <dbReference type="NCBI Taxonomy" id="388357"/>
    <lineage>
        <taxon>Bacteria</taxon>
        <taxon>Bacillati</taxon>
        <taxon>Actinomycetota</taxon>
        <taxon>Actinomycetes</taxon>
        <taxon>Micrococcales</taxon>
        <taxon>Micrococcaceae</taxon>
        <taxon>Kocuria</taxon>
    </lineage>
</organism>
<feature type="transmembrane region" description="Helical" evidence="1">
    <location>
        <begin position="89"/>
        <end position="109"/>
    </location>
</feature>